<accession>A0AC35GAF2</accession>
<evidence type="ECO:0000313" key="1">
    <source>
        <dbReference type="Proteomes" id="UP000887580"/>
    </source>
</evidence>
<sequence length="123" mass="13775">MPPSLLLSGNYDISVTPSSIFSHTHSPTNLTLPNHKKSPISHLDDLDSDQFAFLRMLFVLFIIGIIIAIWLFIKFRSSVNSTLTSTKSQPKHNAVYKPLKTFDEIEISDSDESEDELVIKLAG</sequence>
<reference evidence="2" key="1">
    <citation type="submission" date="2022-11" db="UniProtKB">
        <authorList>
            <consortium name="WormBaseParasite"/>
        </authorList>
    </citation>
    <scope>IDENTIFICATION</scope>
</reference>
<organism evidence="1 2">
    <name type="scientific">Panagrolaimus sp. PS1159</name>
    <dbReference type="NCBI Taxonomy" id="55785"/>
    <lineage>
        <taxon>Eukaryota</taxon>
        <taxon>Metazoa</taxon>
        <taxon>Ecdysozoa</taxon>
        <taxon>Nematoda</taxon>
        <taxon>Chromadorea</taxon>
        <taxon>Rhabditida</taxon>
        <taxon>Tylenchina</taxon>
        <taxon>Panagrolaimomorpha</taxon>
        <taxon>Panagrolaimoidea</taxon>
        <taxon>Panagrolaimidae</taxon>
        <taxon>Panagrolaimus</taxon>
    </lineage>
</organism>
<dbReference type="Proteomes" id="UP000887580">
    <property type="component" value="Unplaced"/>
</dbReference>
<dbReference type="WBParaSite" id="PS1159_v2.g2810.t1">
    <property type="protein sequence ID" value="PS1159_v2.g2810.t1"/>
    <property type="gene ID" value="PS1159_v2.g2810"/>
</dbReference>
<proteinExistence type="predicted"/>
<evidence type="ECO:0000313" key="2">
    <source>
        <dbReference type="WBParaSite" id="PS1159_v2.g2810.t1"/>
    </source>
</evidence>
<name>A0AC35GAF2_9BILA</name>
<protein>
    <submittedName>
        <fullName evidence="2">Uncharacterized protein</fullName>
    </submittedName>
</protein>